<dbReference type="AlphaFoldDB" id="I2FMP4"/>
<comment type="caution">
    <text evidence="1">The sequence shown here is derived from an EMBL/GenBank/DDBJ whole genome shotgun (WGS) entry which is preliminary data.</text>
</comment>
<organism evidence="1 2">
    <name type="scientific">Ustilago hordei</name>
    <name type="common">Barley covered smut fungus</name>
    <dbReference type="NCBI Taxonomy" id="120017"/>
    <lineage>
        <taxon>Eukaryota</taxon>
        <taxon>Fungi</taxon>
        <taxon>Dikarya</taxon>
        <taxon>Basidiomycota</taxon>
        <taxon>Ustilaginomycotina</taxon>
        <taxon>Ustilaginomycetes</taxon>
        <taxon>Ustilaginales</taxon>
        <taxon>Ustilaginaceae</taxon>
        <taxon>Ustilago</taxon>
    </lineage>
</organism>
<reference evidence="1 2" key="1">
    <citation type="journal article" date="2012" name="Plant Cell">
        <title>Genome comparison of barley and maize smut fungi reveals targeted loss of RNA silencing components and species-specific presence of transposable elements.</title>
        <authorList>
            <person name="Laurie J.D."/>
            <person name="Ali S."/>
            <person name="Linning R."/>
            <person name="Mannhaupt G."/>
            <person name="Wong P."/>
            <person name="Gueldener U."/>
            <person name="Muensterkoetter M."/>
            <person name="Moore R."/>
            <person name="Kahmann R."/>
            <person name="Bakkeren G."/>
            <person name="Schirawski J."/>
        </authorList>
    </citation>
    <scope>NUCLEOTIDE SEQUENCE [LARGE SCALE GENOMIC DNA]</scope>
    <source>
        <strain evidence="2">Uh4875-4</strain>
    </source>
</reference>
<sequence>MLCAMLSTTLCTIFLTLLSSLFTITFTITFHSNHNPLLFLVVLYTMVCFSMKQGQLNSSIQTLEVSLPAELDQYAEELQDLHFDVDDYDSSPDTDDGPTPLSAGLIHMYILIAQQQYSVSQIHTQGHSKKLIELLD</sequence>
<proteinExistence type="predicted"/>
<evidence type="ECO:0000313" key="1">
    <source>
        <dbReference type="EMBL" id="CCF48187.1"/>
    </source>
</evidence>
<protein>
    <submittedName>
        <fullName evidence="1">Uncharacterized protein</fullName>
    </submittedName>
</protein>
<gene>
    <name evidence="1" type="ORF">UHOR_12999</name>
</gene>
<dbReference type="Proteomes" id="UP000006174">
    <property type="component" value="Unassembled WGS sequence"/>
</dbReference>
<evidence type="ECO:0000313" key="2">
    <source>
        <dbReference type="Proteomes" id="UP000006174"/>
    </source>
</evidence>
<name>I2FMP4_USTHO</name>
<dbReference type="EMBL" id="CAGI01000120">
    <property type="protein sequence ID" value="CCF48187.1"/>
    <property type="molecule type" value="Genomic_DNA"/>
</dbReference>
<dbReference type="HOGENOM" id="CLU_1876983_0_0_1"/>
<keyword evidence="2" id="KW-1185">Reference proteome</keyword>
<accession>I2FMP4</accession>